<keyword evidence="1" id="KW-0472">Membrane</keyword>
<keyword evidence="1" id="KW-1133">Transmembrane helix</keyword>
<sequence length="83" mass="9357">MQISTDIMVALIGLAGSAFGAFIGVLASAKLTNYRIEQLEKKVDKHNTVIERTYKLEESQAVIQEQIKVVNHRIGDLEKEREE</sequence>
<feature type="transmembrane region" description="Helical" evidence="1">
    <location>
        <begin position="7"/>
        <end position="29"/>
    </location>
</feature>
<accession>A0A0J9BLJ5</accession>
<gene>
    <name evidence="2" type="ORF">HMPREF9470_05059</name>
</gene>
<dbReference type="RefSeq" id="WP_048931016.1">
    <property type="nucleotide sequence ID" value="NZ_KQ235884.1"/>
</dbReference>
<dbReference type="GeneID" id="93166819"/>
<evidence type="ECO:0000256" key="1">
    <source>
        <dbReference type="SAM" id="Phobius"/>
    </source>
</evidence>
<dbReference type="EMBL" id="ADLK01000043">
    <property type="protein sequence ID" value="KMW13748.1"/>
    <property type="molecule type" value="Genomic_DNA"/>
</dbReference>
<dbReference type="Proteomes" id="UP000037392">
    <property type="component" value="Unassembled WGS sequence"/>
</dbReference>
<organism evidence="2 3">
    <name type="scientific">[Clostridium] citroniae WAL-19142</name>
    <dbReference type="NCBI Taxonomy" id="742734"/>
    <lineage>
        <taxon>Bacteria</taxon>
        <taxon>Bacillati</taxon>
        <taxon>Bacillota</taxon>
        <taxon>Clostridia</taxon>
        <taxon>Lachnospirales</taxon>
        <taxon>Lachnospiraceae</taxon>
        <taxon>Enterocloster</taxon>
    </lineage>
</organism>
<dbReference type="OrthoDB" id="2187587at2"/>
<proteinExistence type="predicted"/>
<name>A0A0J9BLJ5_9FIRM</name>
<evidence type="ECO:0000313" key="3">
    <source>
        <dbReference type="Proteomes" id="UP000037392"/>
    </source>
</evidence>
<keyword evidence="1" id="KW-0812">Transmembrane</keyword>
<reference evidence="2 3" key="1">
    <citation type="submission" date="2011-04" db="EMBL/GenBank/DDBJ databases">
        <title>The Genome Sequence of Clostridium citroniae WAL-19142.</title>
        <authorList>
            <consortium name="The Broad Institute Genome Sequencing Platform"/>
            <person name="Earl A."/>
            <person name="Ward D."/>
            <person name="Feldgarden M."/>
            <person name="Gevers D."/>
            <person name="Warren Y.A."/>
            <person name="Tyrrell K.L."/>
            <person name="Citron D.M."/>
            <person name="Goldstein E.J."/>
            <person name="Daigneault M."/>
            <person name="Allen-Vercoe E."/>
            <person name="Young S.K."/>
            <person name="Zeng Q."/>
            <person name="Gargeya S."/>
            <person name="Fitzgerald M."/>
            <person name="Haas B."/>
            <person name="Abouelleil A."/>
            <person name="Alvarado L."/>
            <person name="Arachchi H.M."/>
            <person name="Berlin A."/>
            <person name="Brown A."/>
            <person name="Chapman S.B."/>
            <person name="Chen Z."/>
            <person name="Dunbar C."/>
            <person name="Freedman E."/>
            <person name="Gearin G."/>
            <person name="Gellesch M."/>
            <person name="Goldberg J."/>
            <person name="Griggs A."/>
            <person name="Gujja S."/>
            <person name="Heilman E.R."/>
            <person name="Heiman D."/>
            <person name="Howarth C."/>
            <person name="Larson L."/>
            <person name="Lui A."/>
            <person name="MacDonald P.J."/>
            <person name="Mehta T."/>
            <person name="Montmayeur A."/>
            <person name="Murphy C."/>
            <person name="Neiman D."/>
            <person name="Pearson M."/>
            <person name="Priest M."/>
            <person name="Roberts A."/>
            <person name="Saif S."/>
            <person name="Shea T."/>
            <person name="Shenoy N."/>
            <person name="Sisk P."/>
            <person name="Stolte C."/>
            <person name="Sykes S."/>
            <person name="White J."/>
            <person name="Yandava C."/>
            <person name="Wortman J."/>
            <person name="Nusbaum C."/>
            <person name="Birren B."/>
        </authorList>
    </citation>
    <scope>NUCLEOTIDE SEQUENCE [LARGE SCALE GENOMIC DNA]</scope>
    <source>
        <strain evidence="2 3">WAL-19142</strain>
    </source>
</reference>
<evidence type="ECO:0000313" key="2">
    <source>
        <dbReference type="EMBL" id="KMW13748.1"/>
    </source>
</evidence>
<dbReference type="PATRIC" id="fig|742734.4.peg.5413"/>
<protein>
    <submittedName>
        <fullName evidence="2">Uncharacterized protein</fullName>
    </submittedName>
</protein>
<comment type="caution">
    <text evidence="2">The sequence shown here is derived from an EMBL/GenBank/DDBJ whole genome shotgun (WGS) entry which is preliminary data.</text>
</comment>
<dbReference type="AlphaFoldDB" id="A0A0J9BLJ5"/>